<evidence type="ECO:0000256" key="1">
    <source>
        <dbReference type="SAM" id="Phobius"/>
    </source>
</evidence>
<sequence>MIVSKENKIAIIFIVMFIIALITGLIFIHYFYGNYFQYSDWIKLVITSLISVVGILGTFITILITINSINDSKKNISLRKRKLAIILEYEINNFLVSFFNEFYRFLEYWDSHNFEELEKPTFFKENLNMLSLDFKNMLYELIDIDSNKESLEIFEFFKIYENCIQTSNKFAEDQEKVYAINSFIEVFGFAFNEDYLKYANLSSFRTRGIAHNYLPINEKEKEQLKIFYNNKIKIYKKDNLNKLLRKEYSKKMISIFKYLDSLKG</sequence>
<proteinExistence type="predicted"/>
<accession>A0A1V4SYX9</accession>
<keyword evidence="1" id="KW-1133">Transmembrane helix</keyword>
<reference evidence="2 3" key="1">
    <citation type="submission" date="2016-02" db="EMBL/GenBank/DDBJ databases">
        <title>Genome sequence of Clostridium thermobutyricum DSM 4928.</title>
        <authorList>
            <person name="Poehlein A."/>
            <person name="Daniel R."/>
        </authorList>
    </citation>
    <scope>NUCLEOTIDE SEQUENCE [LARGE SCALE GENOMIC DNA]</scope>
    <source>
        <strain evidence="2 3">DSM 4928</strain>
    </source>
</reference>
<dbReference type="AlphaFoldDB" id="A0A1V4SYX9"/>
<feature type="transmembrane region" description="Helical" evidence="1">
    <location>
        <begin position="9"/>
        <end position="32"/>
    </location>
</feature>
<organism evidence="2 3">
    <name type="scientific">Clostridium thermobutyricum DSM 4928</name>
    <dbReference type="NCBI Taxonomy" id="1121339"/>
    <lineage>
        <taxon>Bacteria</taxon>
        <taxon>Bacillati</taxon>
        <taxon>Bacillota</taxon>
        <taxon>Clostridia</taxon>
        <taxon>Eubacteriales</taxon>
        <taxon>Clostridiaceae</taxon>
        <taxon>Clostridium</taxon>
    </lineage>
</organism>
<name>A0A1V4SYX9_9CLOT</name>
<dbReference type="Proteomes" id="UP000191448">
    <property type="component" value="Unassembled WGS sequence"/>
</dbReference>
<evidence type="ECO:0000313" key="2">
    <source>
        <dbReference type="EMBL" id="OPX49144.1"/>
    </source>
</evidence>
<dbReference type="EMBL" id="LTAY01000026">
    <property type="protein sequence ID" value="OPX49144.1"/>
    <property type="molecule type" value="Genomic_DNA"/>
</dbReference>
<evidence type="ECO:0008006" key="4">
    <source>
        <dbReference type="Google" id="ProtNLM"/>
    </source>
</evidence>
<keyword evidence="1" id="KW-0472">Membrane</keyword>
<evidence type="ECO:0000313" key="3">
    <source>
        <dbReference type="Proteomes" id="UP000191448"/>
    </source>
</evidence>
<dbReference type="RefSeq" id="WP_080022191.1">
    <property type="nucleotide sequence ID" value="NZ_LTAY01000026.1"/>
</dbReference>
<comment type="caution">
    <text evidence="2">The sequence shown here is derived from an EMBL/GenBank/DDBJ whole genome shotgun (WGS) entry which is preliminary data.</text>
</comment>
<protein>
    <recommendedName>
        <fullName evidence="4">Phage abortive infection protein</fullName>
    </recommendedName>
</protein>
<keyword evidence="1" id="KW-0812">Transmembrane</keyword>
<feature type="transmembrane region" description="Helical" evidence="1">
    <location>
        <begin position="44"/>
        <end position="69"/>
    </location>
</feature>
<gene>
    <name evidence="2" type="ORF">CLTHE_08980</name>
</gene>